<feature type="compositionally biased region" description="Acidic residues" evidence="1">
    <location>
        <begin position="523"/>
        <end position="533"/>
    </location>
</feature>
<feature type="region of interest" description="Disordered" evidence="1">
    <location>
        <begin position="522"/>
        <end position="552"/>
    </location>
</feature>
<dbReference type="GeneID" id="107414013"/>
<gene>
    <name evidence="5" type="primary">LOC107414013</name>
</gene>
<dbReference type="Gene3D" id="1.10.1410.10">
    <property type="match status" value="1"/>
</dbReference>
<dbReference type="CDD" id="cd05402">
    <property type="entry name" value="NT_PAP_TUTase"/>
    <property type="match status" value="1"/>
</dbReference>
<organism evidence="4 5">
    <name type="scientific">Ziziphus jujuba</name>
    <name type="common">Chinese jujube</name>
    <name type="synonym">Ziziphus sativa</name>
    <dbReference type="NCBI Taxonomy" id="326968"/>
    <lineage>
        <taxon>Eukaryota</taxon>
        <taxon>Viridiplantae</taxon>
        <taxon>Streptophyta</taxon>
        <taxon>Embryophyta</taxon>
        <taxon>Tracheophyta</taxon>
        <taxon>Spermatophyta</taxon>
        <taxon>Magnoliopsida</taxon>
        <taxon>eudicotyledons</taxon>
        <taxon>Gunneridae</taxon>
        <taxon>Pentapetalae</taxon>
        <taxon>rosids</taxon>
        <taxon>fabids</taxon>
        <taxon>Rosales</taxon>
        <taxon>Rhamnaceae</taxon>
        <taxon>Paliureae</taxon>
        <taxon>Ziziphus</taxon>
    </lineage>
</organism>
<feature type="compositionally biased region" description="Basic and acidic residues" evidence="1">
    <location>
        <begin position="534"/>
        <end position="548"/>
    </location>
</feature>
<evidence type="ECO:0000313" key="4">
    <source>
        <dbReference type="Proteomes" id="UP001652623"/>
    </source>
</evidence>
<sequence length="714" mass="80301">MEEFQRTLSPCSSLSSYVSSCNPDPLSIDVELWLMAEQRAHEVLCTVQPNVVSELRRKEVMNYIQGLINGYFGNEVFPFGSAPLKTYLPDGDIDLTIICQQNMEEDLARSLCSILKGEEGSEFQVKDVQYIHAQVKIVKCTVKNISVDISFNQLAGLHTLCFLEQVDQLVGKDHLFKRSILLIKAWCYYESRILGAHHGLISTYALETMVLYIVNFFYGSICGPLEVLYRFLEYYSTFDWHNYCVSINGPVSLSTITEIEFETPEDNMDGLLLSKEFLKNCRDIYSVPIRAQEARGQEFSIKRLNILDPLKYNNNLGRCVSKGNFHRIICALSYGAQKLGEILMLPGESIGGALEKFFMTTLERNGSGQRPDVPVPVPAFGTGRTEISDLGGDYDSYYGGLWYGQWYYYYTLPVYIPPSPIPSQMWNENAMDTLARSVWGHQNVIYHRGTDVFVPTLPLYYPNASQISAAAAYSIERTGRSRGTGTYIPDMTRHFYRDMHNEMTSAADSSFPESMQHALLLESAEESPEESPEERDKVEEVPSERDECQSSIPLDLSIKEFPLLNGNEKSSSECQSSMPPDLSIKEFPHLKGNGKSTMTMTEIGESSELAAKTQQAQVLSPTLMNMEFGTFKDTLVQAGSTSPGINNQAVASVSHPLDPRQCVTVIGRQEQKELSEGKGKMIEPYQLKDCGDFPPLKIQSWIVKMEQETGPKQQ</sequence>
<reference evidence="5" key="1">
    <citation type="submission" date="2025-08" db="UniProtKB">
        <authorList>
            <consortium name="RefSeq"/>
        </authorList>
    </citation>
    <scope>IDENTIFICATION</scope>
    <source>
        <tissue evidence="5">Seedling</tissue>
    </source>
</reference>
<feature type="domain" description="PAP/OAS1 substrate-binding-related" evidence="3">
    <location>
        <begin position="170"/>
        <end position="362"/>
    </location>
</feature>
<dbReference type="SUPFAM" id="SSF81631">
    <property type="entry name" value="PAP/OAS1 substrate-binding domain"/>
    <property type="match status" value="1"/>
</dbReference>
<dbReference type="Gene3D" id="3.30.460.10">
    <property type="entry name" value="Beta Polymerase, domain 2"/>
    <property type="match status" value="1"/>
</dbReference>
<dbReference type="PANTHER" id="PTHR45979">
    <property type="entry name" value="PAP/OAS1 SUBSTRATE-BINDING DOMAIN SUPERFAMILY"/>
    <property type="match status" value="1"/>
</dbReference>
<proteinExistence type="predicted"/>
<evidence type="ECO:0000256" key="1">
    <source>
        <dbReference type="SAM" id="MobiDB-lite"/>
    </source>
</evidence>
<feature type="domain" description="Poly(A) RNA polymerase mitochondrial-like central palm" evidence="2">
    <location>
        <begin position="41"/>
        <end position="159"/>
    </location>
</feature>
<dbReference type="Proteomes" id="UP001652623">
    <property type="component" value="Chromosome 8"/>
</dbReference>
<dbReference type="Pfam" id="PF26180">
    <property type="entry name" value="PAP-OAS1"/>
    <property type="match status" value="1"/>
</dbReference>
<evidence type="ECO:0000259" key="2">
    <source>
        <dbReference type="Pfam" id="PF22600"/>
    </source>
</evidence>
<keyword evidence="4" id="KW-1185">Reference proteome</keyword>
<name>A0ABM3ICX6_ZIZJJ</name>
<dbReference type="SUPFAM" id="SSF81301">
    <property type="entry name" value="Nucleotidyltransferase"/>
    <property type="match status" value="1"/>
</dbReference>
<dbReference type="PANTHER" id="PTHR45979:SF6">
    <property type="entry name" value="NUCLEOTIDYLTRANSFERASE DOMAIN PROTEIN"/>
    <property type="match status" value="1"/>
</dbReference>
<accession>A0ABM3ICX6</accession>
<dbReference type="InterPro" id="IPR058921">
    <property type="entry name" value="PAP/OAS1-rel"/>
</dbReference>
<dbReference type="InterPro" id="IPR054708">
    <property type="entry name" value="MTPAP-like_central"/>
</dbReference>
<dbReference type="InterPro" id="IPR058920">
    <property type="entry name" value="PAP-OAS1-bd-rel"/>
</dbReference>
<dbReference type="Pfam" id="PF22600">
    <property type="entry name" value="MTPAP-like_central"/>
    <property type="match status" value="1"/>
</dbReference>
<dbReference type="InterPro" id="IPR043519">
    <property type="entry name" value="NT_sf"/>
</dbReference>
<evidence type="ECO:0000313" key="5">
    <source>
        <dbReference type="RefSeq" id="XP_048325753.2"/>
    </source>
</evidence>
<dbReference type="RefSeq" id="XP_048325753.2">
    <property type="nucleotide sequence ID" value="XM_048469796.2"/>
</dbReference>
<evidence type="ECO:0000259" key="3">
    <source>
        <dbReference type="Pfam" id="PF26180"/>
    </source>
</evidence>
<protein>
    <submittedName>
        <fullName evidence="5">Uncharacterized protein LOC107414013 isoform X1</fullName>
    </submittedName>
</protein>